<dbReference type="InterPro" id="IPR015421">
    <property type="entry name" value="PyrdxlP-dep_Trfase_major"/>
</dbReference>
<dbReference type="InterPro" id="IPR026273">
    <property type="entry name" value="Low_specificity_L-TA_bact"/>
</dbReference>
<dbReference type="InterPro" id="IPR015422">
    <property type="entry name" value="PyrdxlP-dep_Trfase_small"/>
</dbReference>
<comment type="cofactor">
    <cofactor evidence="1 5">
        <name>pyridoxal 5'-phosphate</name>
        <dbReference type="ChEBI" id="CHEBI:597326"/>
    </cofactor>
</comment>
<evidence type="ECO:0000313" key="8">
    <source>
        <dbReference type="Proteomes" id="UP000198542"/>
    </source>
</evidence>
<dbReference type="Pfam" id="PF01212">
    <property type="entry name" value="Beta_elim_lyase"/>
    <property type="match status" value="1"/>
</dbReference>
<evidence type="ECO:0000256" key="5">
    <source>
        <dbReference type="PIRNR" id="PIRNR038940"/>
    </source>
</evidence>
<dbReference type="Gene3D" id="3.40.640.10">
    <property type="entry name" value="Type I PLP-dependent aspartate aminotransferase-like (Major domain)"/>
    <property type="match status" value="1"/>
</dbReference>
<dbReference type="AlphaFoldDB" id="A0A1H4RPC4"/>
<dbReference type="InterPro" id="IPR001597">
    <property type="entry name" value="ArAA_b-elim_lyase/Thr_aldolase"/>
</dbReference>
<evidence type="ECO:0000313" key="7">
    <source>
        <dbReference type="EMBL" id="SEC33719.1"/>
    </source>
</evidence>
<dbReference type="PIRSF" id="PIRSF038940">
    <property type="entry name" value="Low_specificity_LTA"/>
    <property type="match status" value="1"/>
</dbReference>
<dbReference type="GO" id="GO:0006567">
    <property type="term" value="P:L-threonine catabolic process"/>
    <property type="evidence" value="ECO:0007669"/>
    <property type="project" value="UniProtKB-UniRule"/>
</dbReference>
<dbReference type="SUPFAM" id="SSF53383">
    <property type="entry name" value="PLP-dependent transferases"/>
    <property type="match status" value="1"/>
</dbReference>
<keyword evidence="8" id="KW-1185">Reference proteome</keyword>
<keyword evidence="4 5" id="KW-0663">Pyridoxal phosphate</keyword>
<organism evidence="7 8">
    <name type="scientific">Pseudomonas jessenii</name>
    <dbReference type="NCBI Taxonomy" id="77298"/>
    <lineage>
        <taxon>Bacteria</taxon>
        <taxon>Pseudomonadati</taxon>
        <taxon>Pseudomonadota</taxon>
        <taxon>Gammaproteobacteria</taxon>
        <taxon>Pseudomonadales</taxon>
        <taxon>Pseudomonadaceae</taxon>
        <taxon>Pseudomonas</taxon>
    </lineage>
</organism>
<evidence type="ECO:0000256" key="1">
    <source>
        <dbReference type="ARBA" id="ARBA00001933"/>
    </source>
</evidence>
<dbReference type="CDD" id="cd06502">
    <property type="entry name" value="TA_like"/>
    <property type="match status" value="1"/>
</dbReference>
<proteinExistence type="inferred from homology"/>
<feature type="domain" description="Aromatic amino acid beta-eliminating lyase/threonine aldolase" evidence="6">
    <location>
        <begin position="14"/>
        <end position="292"/>
    </location>
</feature>
<dbReference type="PANTHER" id="PTHR48097">
    <property type="entry name" value="L-THREONINE ALDOLASE-RELATED"/>
    <property type="match status" value="1"/>
</dbReference>
<comment type="catalytic activity">
    <reaction evidence="5">
        <text>L-allo-threonine = acetaldehyde + glycine</text>
        <dbReference type="Rhea" id="RHEA:26209"/>
        <dbReference type="ChEBI" id="CHEBI:15343"/>
        <dbReference type="ChEBI" id="CHEBI:57305"/>
        <dbReference type="ChEBI" id="CHEBI:58585"/>
        <dbReference type="EC" id="4.1.2.48"/>
    </reaction>
</comment>
<protein>
    <recommendedName>
        <fullName evidence="5">L-threonine aldolase</fullName>
        <ecNumber evidence="5">4.1.2.48</ecNumber>
    </recommendedName>
</protein>
<evidence type="ECO:0000256" key="2">
    <source>
        <dbReference type="ARBA" id="ARBA00006966"/>
    </source>
</evidence>
<reference evidence="8" key="1">
    <citation type="submission" date="2016-10" db="EMBL/GenBank/DDBJ databases">
        <authorList>
            <person name="Varghese N."/>
            <person name="Submissions S."/>
        </authorList>
    </citation>
    <scope>NUCLEOTIDE SEQUENCE [LARGE SCALE GENOMIC DNA]</scope>
    <source>
        <strain evidence="8">BS3660</strain>
    </source>
</reference>
<dbReference type="EMBL" id="FNTC01000002">
    <property type="protein sequence ID" value="SEC33719.1"/>
    <property type="molecule type" value="Genomic_DNA"/>
</dbReference>
<comment type="catalytic activity">
    <reaction evidence="5">
        <text>L-threonine = acetaldehyde + glycine</text>
        <dbReference type="Rhea" id="RHEA:19625"/>
        <dbReference type="ChEBI" id="CHEBI:15343"/>
        <dbReference type="ChEBI" id="CHEBI:57305"/>
        <dbReference type="ChEBI" id="CHEBI:57926"/>
        <dbReference type="EC" id="4.1.2.48"/>
    </reaction>
</comment>
<comment type="function">
    <text evidence="5">Catalyzes the cleavage of L-allo-threonine and L-threonine to glycine and acetaldehyde.</text>
</comment>
<dbReference type="PANTHER" id="PTHR48097:SF5">
    <property type="entry name" value="LOW SPECIFICITY L-THREONINE ALDOLASE"/>
    <property type="match status" value="1"/>
</dbReference>
<keyword evidence="5" id="KW-0456">Lyase</keyword>
<name>A0A1H4RPC4_PSEJE</name>
<gene>
    <name evidence="7" type="ORF">SAMN04490187_3995</name>
</gene>
<sequence>MMNGETSRPPALGFSSDNIAGASPEVAQALVKHSSGQAGPYGTDELTAQVKRKFCEIFERDVEVLLVPTGTAANALCLSAMTPPWGNIYCHPASHINNDECGAPEFFSNGAKLMTVDGPAAKLDIVRLRERTREKVGDVHTTQPACVSITQATEVGSIYTLDEIAAIGDVCKSSSLGLHMDGSRFANALVSLGCSPAEMTWKAGVDALSFGATKNGVLAAEAIVLFNTSLATELSYRRKRAGHLSSKMRFLSAQIDAYLTDDLWLRNARKANAAAQRLAQGLEGLGGVEVLGGTEANILFCRLDSAMIDALLKAGFGFYHDRWGPNVVRFVTSFATTAEDVDHLLNQVRLAADRTQER</sequence>
<dbReference type="EC" id="4.1.2.48" evidence="5"/>
<comment type="similarity">
    <text evidence="2 5">Belongs to the threonine aldolase family.</text>
</comment>
<dbReference type="GO" id="GO:0008732">
    <property type="term" value="F:L-allo-threonine aldolase activity"/>
    <property type="evidence" value="ECO:0007669"/>
    <property type="project" value="RHEA"/>
</dbReference>
<comment type="subunit">
    <text evidence="3">Homotetramer.</text>
</comment>
<dbReference type="Proteomes" id="UP000198542">
    <property type="component" value="Unassembled WGS sequence"/>
</dbReference>
<evidence type="ECO:0000256" key="4">
    <source>
        <dbReference type="ARBA" id="ARBA00022898"/>
    </source>
</evidence>
<dbReference type="InterPro" id="IPR015424">
    <property type="entry name" value="PyrdxlP-dep_Trfase"/>
</dbReference>
<evidence type="ECO:0000256" key="3">
    <source>
        <dbReference type="ARBA" id="ARBA00011881"/>
    </source>
</evidence>
<evidence type="ECO:0000259" key="6">
    <source>
        <dbReference type="Pfam" id="PF01212"/>
    </source>
</evidence>
<accession>A0A1H4RPC4</accession>
<dbReference type="Gene3D" id="3.90.1150.10">
    <property type="entry name" value="Aspartate Aminotransferase, domain 1"/>
    <property type="match status" value="1"/>
</dbReference>